<evidence type="ECO:0000313" key="2">
    <source>
        <dbReference type="Proteomes" id="UP000030645"/>
    </source>
</evidence>
<organism evidence="1 2">
    <name type="scientific">Morus notabilis</name>
    <dbReference type="NCBI Taxonomy" id="981085"/>
    <lineage>
        <taxon>Eukaryota</taxon>
        <taxon>Viridiplantae</taxon>
        <taxon>Streptophyta</taxon>
        <taxon>Embryophyta</taxon>
        <taxon>Tracheophyta</taxon>
        <taxon>Spermatophyta</taxon>
        <taxon>Magnoliopsida</taxon>
        <taxon>eudicotyledons</taxon>
        <taxon>Gunneridae</taxon>
        <taxon>Pentapetalae</taxon>
        <taxon>rosids</taxon>
        <taxon>fabids</taxon>
        <taxon>Rosales</taxon>
        <taxon>Moraceae</taxon>
        <taxon>Moreae</taxon>
        <taxon>Morus</taxon>
    </lineage>
</organism>
<evidence type="ECO:0000313" key="1">
    <source>
        <dbReference type="EMBL" id="EXB72239.1"/>
    </source>
</evidence>
<reference evidence="2" key="1">
    <citation type="submission" date="2013-01" db="EMBL/GenBank/DDBJ databases">
        <title>Draft Genome Sequence of a Mulberry Tree, Morus notabilis C.K. Schneid.</title>
        <authorList>
            <person name="He N."/>
            <person name="Zhao S."/>
        </authorList>
    </citation>
    <scope>NUCLEOTIDE SEQUENCE</scope>
</reference>
<name>W9RG36_9ROSA</name>
<accession>W9RG36</accession>
<protein>
    <submittedName>
        <fullName evidence="1">Uncharacterized protein</fullName>
    </submittedName>
</protein>
<proteinExistence type="predicted"/>
<sequence length="58" mass="6715">MGFNAVLEGSTIWSSYYELGSSTVVAVDRDRISDNRDVIIIGEYDDWLRLDEAEMRER</sequence>
<keyword evidence="2" id="KW-1185">Reference proteome</keyword>
<dbReference type="EMBL" id="KE344618">
    <property type="protein sequence ID" value="EXB72239.1"/>
    <property type="molecule type" value="Genomic_DNA"/>
</dbReference>
<dbReference type="AlphaFoldDB" id="W9RG36"/>
<dbReference type="Proteomes" id="UP000030645">
    <property type="component" value="Unassembled WGS sequence"/>
</dbReference>
<gene>
    <name evidence="1" type="ORF">L484_009122</name>
</gene>